<dbReference type="RefSeq" id="WP_259311801.1">
    <property type="nucleotide sequence ID" value="NZ_CP087164.1"/>
</dbReference>
<keyword evidence="3" id="KW-1185">Reference proteome</keyword>
<proteinExistence type="predicted"/>
<feature type="domain" description="Carrier" evidence="1">
    <location>
        <begin position="3"/>
        <end position="87"/>
    </location>
</feature>
<accession>A0A9E6Y070</accession>
<evidence type="ECO:0000313" key="3">
    <source>
        <dbReference type="Proteomes" id="UP001162834"/>
    </source>
</evidence>
<dbReference type="Proteomes" id="UP001162834">
    <property type="component" value="Chromosome"/>
</dbReference>
<reference evidence="2" key="1">
    <citation type="journal article" date="2022" name="Int. J. Syst. Evol. Microbiol.">
        <title>Pseudomonas aegrilactucae sp. nov. and Pseudomonas morbosilactucae sp. nov., pathogens causing bacterial rot of lettuce in Japan.</title>
        <authorList>
            <person name="Sawada H."/>
            <person name="Fujikawa T."/>
            <person name="Satou M."/>
        </authorList>
    </citation>
    <scope>NUCLEOTIDE SEQUENCE</scope>
    <source>
        <strain evidence="2">0166_1</strain>
    </source>
</reference>
<dbReference type="AlphaFoldDB" id="A0A9E6Y070"/>
<dbReference type="InterPro" id="IPR009081">
    <property type="entry name" value="PP-bd_ACP"/>
</dbReference>
<sequence>MFPPSADEVRRALLEACGDGLAAVGLTPETAGDDLDLREAGIVDSLGFVELVVTLEERLGIELDLDRLDPERLTVVGALVELGARAATPDGVRAAS</sequence>
<dbReference type="Pfam" id="PF00550">
    <property type="entry name" value="PP-binding"/>
    <property type="match status" value="1"/>
</dbReference>
<dbReference type="InterPro" id="IPR036736">
    <property type="entry name" value="ACP-like_sf"/>
</dbReference>
<evidence type="ECO:0000313" key="2">
    <source>
        <dbReference type="EMBL" id="UGS37757.1"/>
    </source>
</evidence>
<organism evidence="2 3">
    <name type="scientific">Capillimicrobium parvum</name>
    <dbReference type="NCBI Taxonomy" id="2884022"/>
    <lineage>
        <taxon>Bacteria</taxon>
        <taxon>Bacillati</taxon>
        <taxon>Actinomycetota</taxon>
        <taxon>Thermoleophilia</taxon>
        <taxon>Solirubrobacterales</taxon>
        <taxon>Capillimicrobiaceae</taxon>
        <taxon>Capillimicrobium</taxon>
    </lineage>
</organism>
<dbReference type="Gene3D" id="1.10.1200.10">
    <property type="entry name" value="ACP-like"/>
    <property type="match status" value="1"/>
</dbReference>
<name>A0A9E6Y070_9ACTN</name>
<gene>
    <name evidence="2" type="ORF">DSM104329_04178</name>
</gene>
<dbReference type="KEGG" id="sbae:DSM104329_04178"/>
<protein>
    <recommendedName>
        <fullName evidence="1">Carrier domain-containing protein</fullName>
    </recommendedName>
</protein>
<dbReference type="SUPFAM" id="SSF47336">
    <property type="entry name" value="ACP-like"/>
    <property type="match status" value="1"/>
</dbReference>
<evidence type="ECO:0000259" key="1">
    <source>
        <dbReference type="PROSITE" id="PS50075"/>
    </source>
</evidence>
<dbReference type="EMBL" id="CP087164">
    <property type="protein sequence ID" value="UGS37757.1"/>
    <property type="molecule type" value="Genomic_DNA"/>
</dbReference>
<dbReference type="PROSITE" id="PS50075">
    <property type="entry name" value="CARRIER"/>
    <property type="match status" value="1"/>
</dbReference>